<evidence type="ECO:0000256" key="3">
    <source>
        <dbReference type="ARBA" id="ARBA00006263"/>
    </source>
</evidence>
<dbReference type="PANTHER" id="PTHR34308">
    <property type="entry name" value="COBALAMIN BIOSYNTHESIS PROTEIN CBIB"/>
    <property type="match status" value="1"/>
</dbReference>
<evidence type="ECO:0000256" key="5">
    <source>
        <dbReference type="ARBA" id="ARBA00022573"/>
    </source>
</evidence>
<feature type="transmembrane region" description="Helical" evidence="9">
    <location>
        <begin position="159"/>
        <end position="185"/>
    </location>
</feature>
<evidence type="ECO:0000256" key="9">
    <source>
        <dbReference type="SAM" id="Phobius"/>
    </source>
</evidence>
<protein>
    <submittedName>
        <fullName evidence="10">Regulatory signaling modulator protein AmpE</fullName>
    </submittedName>
</protein>
<evidence type="ECO:0000256" key="7">
    <source>
        <dbReference type="ARBA" id="ARBA00022989"/>
    </source>
</evidence>
<feature type="transmembrane region" description="Helical" evidence="9">
    <location>
        <begin position="294"/>
        <end position="316"/>
    </location>
</feature>
<dbReference type="RefSeq" id="WP_289366470.1">
    <property type="nucleotide sequence ID" value="NZ_JAUCBP010000012.1"/>
</dbReference>
<comment type="pathway">
    <text evidence="2">Cofactor biosynthesis; adenosylcobalamin biosynthesis.</text>
</comment>
<evidence type="ECO:0000313" key="11">
    <source>
        <dbReference type="Proteomes" id="UP001234343"/>
    </source>
</evidence>
<comment type="caution">
    <text evidence="10">The sequence shown here is derived from an EMBL/GenBank/DDBJ whole genome shotgun (WGS) entry which is preliminary data.</text>
</comment>
<dbReference type="EMBL" id="JAUCBP010000012">
    <property type="protein sequence ID" value="MDM7861801.1"/>
    <property type="molecule type" value="Genomic_DNA"/>
</dbReference>
<accession>A0ABT7T031</accession>
<keyword evidence="7 9" id="KW-1133">Transmembrane helix</keyword>
<feature type="transmembrane region" description="Helical" evidence="9">
    <location>
        <begin position="91"/>
        <end position="109"/>
    </location>
</feature>
<proteinExistence type="inferred from homology"/>
<sequence>MGFEAVWSFPLLQSALLIGAVLLIDSIWEWPPKFHPLVFFRYLATQMAKRVNRAEKSSAQQNKIAGSLAPLVIIAPLLVIIHIALSLVHNSWFFAALILWIALSFHSDFKRFKRAKRTIEAEQKHLTKETLQHLVQRDTQQLSALGTGKAAMESIVLRFYYQVAVTAFWFFVAGPAVALGVRLLYECQQVWPTRETRFRYFGAPVRSIYAWLAALPVLISSLFIGLFYRPVQVIPTWFTQLVGHNRNRILAISAAGINAELGGPVMVAGKKIRLPRFNRQHPTKIGHLAITQQYITGCKAILAVNYLLIATIIFGVI</sequence>
<dbReference type="PANTHER" id="PTHR34308:SF1">
    <property type="entry name" value="COBALAMIN BIOSYNTHESIS PROTEIN CBIB"/>
    <property type="match status" value="1"/>
</dbReference>
<feature type="transmembrane region" description="Helical" evidence="9">
    <location>
        <begin position="64"/>
        <end position="85"/>
    </location>
</feature>
<keyword evidence="4" id="KW-1003">Cell membrane</keyword>
<feature type="transmembrane region" description="Helical" evidence="9">
    <location>
        <begin position="6"/>
        <end position="24"/>
    </location>
</feature>
<evidence type="ECO:0000256" key="4">
    <source>
        <dbReference type="ARBA" id="ARBA00022475"/>
    </source>
</evidence>
<organism evidence="10 11">
    <name type="scientific">Alteromonas arenosi</name>
    <dbReference type="NCBI Taxonomy" id="3055817"/>
    <lineage>
        <taxon>Bacteria</taxon>
        <taxon>Pseudomonadati</taxon>
        <taxon>Pseudomonadota</taxon>
        <taxon>Gammaproteobacteria</taxon>
        <taxon>Alteromonadales</taxon>
        <taxon>Alteromonadaceae</taxon>
        <taxon>Alteromonas/Salinimonas group</taxon>
        <taxon>Alteromonas</taxon>
    </lineage>
</organism>
<evidence type="ECO:0000256" key="2">
    <source>
        <dbReference type="ARBA" id="ARBA00004953"/>
    </source>
</evidence>
<feature type="transmembrane region" description="Helical" evidence="9">
    <location>
        <begin position="208"/>
        <end position="228"/>
    </location>
</feature>
<evidence type="ECO:0000256" key="8">
    <source>
        <dbReference type="ARBA" id="ARBA00023136"/>
    </source>
</evidence>
<evidence type="ECO:0000313" key="10">
    <source>
        <dbReference type="EMBL" id="MDM7861801.1"/>
    </source>
</evidence>
<dbReference type="Proteomes" id="UP001234343">
    <property type="component" value="Unassembled WGS sequence"/>
</dbReference>
<keyword evidence="5" id="KW-0169">Cobalamin biosynthesis</keyword>
<dbReference type="InterPro" id="IPR004485">
    <property type="entry name" value="Cobalamin_biosynth_CobD/CbiB"/>
</dbReference>
<reference evidence="10 11" key="1">
    <citation type="submission" date="2023-06" db="EMBL/GenBank/DDBJ databases">
        <title>Alteromonas sp. ASW11-36 isolated from intertidal sand.</title>
        <authorList>
            <person name="Li Y."/>
        </authorList>
    </citation>
    <scope>NUCLEOTIDE SEQUENCE [LARGE SCALE GENOMIC DNA]</scope>
    <source>
        <strain evidence="10 11">ASW11-36</strain>
    </source>
</reference>
<evidence type="ECO:0000256" key="1">
    <source>
        <dbReference type="ARBA" id="ARBA00004651"/>
    </source>
</evidence>
<dbReference type="Pfam" id="PF03186">
    <property type="entry name" value="CobD_Cbib"/>
    <property type="match status" value="1"/>
</dbReference>
<evidence type="ECO:0000256" key="6">
    <source>
        <dbReference type="ARBA" id="ARBA00022692"/>
    </source>
</evidence>
<keyword evidence="8 9" id="KW-0472">Membrane</keyword>
<keyword evidence="11" id="KW-1185">Reference proteome</keyword>
<keyword evidence="6 9" id="KW-0812">Transmembrane</keyword>
<name>A0ABT7T031_9ALTE</name>
<gene>
    <name evidence="10" type="primary">ampE</name>
    <name evidence="10" type="ORF">QTP81_14455</name>
</gene>
<comment type="similarity">
    <text evidence="3">Belongs to the CobD/CbiB family.</text>
</comment>
<comment type="subcellular location">
    <subcellularLocation>
        <location evidence="1">Cell membrane</location>
        <topology evidence="1">Multi-pass membrane protein</topology>
    </subcellularLocation>
</comment>